<reference evidence="1 2" key="1">
    <citation type="submission" date="2015-06" db="EMBL/GenBank/DDBJ databases">
        <title>Genome sequencing project of Bacillus galactosidilyticus PL133.</title>
        <authorList>
            <person name="Gaiero J."/>
            <person name="Nicol R."/>
            <person name="Habash M."/>
        </authorList>
    </citation>
    <scope>NUCLEOTIDE SEQUENCE [LARGE SCALE GENOMIC DNA]</scope>
    <source>
        <strain evidence="1 2">PL133</strain>
    </source>
</reference>
<protein>
    <submittedName>
        <fullName evidence="1">Uncharacterized protein</fullName>
    </submittedName>
</protein>
<evidence type="ECO:0000313" key="1">
    <source>
        <dbReference type="EMBL" id="KRG16879.1"/>
    </source>
</evidence>
<comment type="caution">
    <text evidence="1">The sequence shown here is derived from an EMBL/GenBank/DDBJ whole genome shotgun (WGS) entry which is preliminary data.</text>
</comment>
<organism evidence="1 2">
    <name type="scientific">Lederbergia galactosidilytica</name>
    <dbReference type="NCBI Taxonomy" id="217031"/>
    <lineage>
        <taxon>Bacteria</taxon>
        <taxon>Bacillati</taxon>
        <taxon>Bacillota</taxon>
        <taxon>Bacilli</taxon>
        <taxon>Bacillales</taxon>
        <taxon>Bacillaceae</taxon>
        <taxon>Lederbergia</taxon>
    </lineage>
</organism>
<name>A0A0Q9Y7M0_9BACI</name>
<gene>
    <name evidence="1" type="ORF">ACA29_03125</name>
</gene>
<dbReference type="EMBL" id="LGPB01000026">
    <property type="protein sequence ID" value="KRG16879.1"/>
    <property type="molecule type" value="Genomic_DNA"/>
</dbReference>
<dbReference type="Proteomes" id="UP000053881">
    <property type="component" value="Unassembled WGS sequence"/>
</dbReference>
<evidence type="ECO:0000313" key="2">
    <source>
        <dbReference type="Proteomes" id="UP000053881"/>
    </source>
</evidence>
<accession>A0A0Q9Y7M0</accession>
<dbReference type="AlphaFoldDB" id="A0A0Q9Y7M0"/>
<proteinExistence type="predicted"/>
<sequence>MEEKLTLVSFEVVHHELCLMSSDWGEANLNPMVRCYGLKKDRKAKCKSCLFYEKDTCKFGFPSPFR</sequence>